<dbReference type="HOGENOM" id="CLU_2824333_0_0_6"/>
<geneLocation type="plasmid" evidence="1 2">
    <name>pECL_A</name>
</geneLocation>
<dbReference type="EMBL" id="CP001919">
    <property type="protein sequence ID" value="ADF64760.1"/>
    <property type="molecule type" value="Genomic_DNA"/>
</dbReference>
<evidence type="ECO:0000313" key="1">
    <source>
        <dbReference type="EMBL" id="ADF64760.1"/>
    </source>
</evidence>
<reference evidence="1 2" key="1">
    <citation type="journal article" date="2010" name="J. Bacteriol.">
        <title>Complete genome sequence of Enterobacter cloacae subsp. cloacae type strain ATCC 13047.</title>
        <authorList>
            <person name="Ren Y."/>
            <person name="Ren Y."/>
            <person name="Zhou Z."/>
            <person name="Guo X."/>
            <person name="Li Y."/>
            <person name="Feng L."/>
            <person name="Wang L."/>
        </authorList>
    </citation>
    <scope>NUCLEOTIDE SEQUENCE [LARGE SCALE GENOMIC DNA]</scope>
    <source>
        <strain evidence="2">ATCC 13047 / DSM 30054 / NBRC 13535 / NCTC 10005 / WDCM 00083 / NCDC 279-56</strain>
        <plasmid evidence="1">pECL_A</plasmid>
    </source>
</reference>
<dbReference type="Proteomes" id="UP000002363">
    <property type="component" value="Plasmid pECL_A"/>
</dbReference>
<protein>
    <submittedName>
        <fullName evidence="1">Uncharacterized protein</fullName>
    </submittedName>
</protein>
<dbReference type="EnsemblBacteria" id="ADF64760">
    <property type="protein sequence ID" value="ADF64760"/>
    <property type="gene ID" value="ECL_A073"/>
</dbReference>
<evidence type="ECO:0000313" key="2">
    <source>
        <dbReference type="Proteomes" id="UP000002363"/>
    </source>
</evidence>
<proteinExistence type="predicted"/>
<accession>A0A0H3CVS5</accession>
<keyword evidence="2" id="KW-1185">Reference proteome</keyword>
<gene>
    <name evidence="1" type="ordered locus">ECL_A073</name>
</gene>
<sequence>MNPCDRSGRVSVKARRVIFYGRYKAEEKFHIKLKCDLHHKTIHYNRRKIKRLVLTAGMRCHSAVFF</sequence>
<dbReference type="KEGG" id="enc:ECL_A073"/>
<dbReference type="AlphaFoldDB" id="A0A0H3CVS5"/>
<keyword evidence="1" id="KW-0614">Plasmid</keyword>
<name>A0A0H3CVS5_ENTCC</name>
<organism evidence="1 2">
    <name type="scientific">Enterobacter cloacae subsp. cloacae (strain ATCC 13047 / DSM 30054 / NBRC 13535 / NCTC 10005 / WDCM 00083 / NCDC 279-56)</name>
    <dbReference type="NCBI Taxonomy" id="716541"/>
    <lineage>
        <taxon>Bacteria</taxon>
        <taxon>Pseudomonadati</taxon>
        <taxon>Pseudomonadota</taxon>
        <taxon>Gammaproteobacteria</taxon>
        <taxon>Enterobacterales</taxon>
        <taxon>Enterobacteriaceae</taxon>
        <taxon>Enterobacter</taxon>
        <taxon>Enterobacter cloacae complex</taxon>
    </lineage>
</organism>
<dbReference type="OrthoDB" id="6608160at2"/>